<dbReference type="PANTHER" id="PTHR18866:SF128">
    <property type="entry name" value="UREA AMIDOLYASE"/>
    <property type="match status" value="1"/>
</dbReference>
<dbReference type="InterPro" id="IPR005481">
    <property type="entry name" value="BC-like_N"/>
</dbReference>
<dbReference type="InterPro" id="IPR011761">
    <property type="entry name" value="ATP-grasp"/>
</dbReference>
<evidence type="ECO:0000313" key="8">
    <source>
        <dbReference type="EMBL" id="SDY55502.1"/>
    </source>
</evidence>
<gene>
    <name evidence="8" type="ORF">SAMN05216215_102922</name>
</gene>
<evidence type="ECO:0000256" key="1">
    <source>
        <dbReference type="ARBA" id="ARBA00022598"/>
    </source>
</evidence>
<dbReference type="InterPro" id="IPR011054">
    <property type="entry name" value="Rudment_hybrid_motif"/>
</dbReference>
<keyword evidence="1" id="KW-0436">Ligase</keyword>
<feature type="domain" description="Biotin carboxylation" evidence="7">
    <location>
        <begin position="1"/>
        <end position="438"/>
    </location>
</feature>
<feature type="domain" description="ATP-grasp" evidence="6">
    <location>
        <begin position="117"/>
        <end position="314"/>
    </location>
</feature>
<dbReference type="GO" id="GO:0016874">
    <property type="term" value="F:ligase activity"/>
    <property type="evidence" value="ECO:0007669"/>
    <property type="project" value="UniProtKB-KW"/>
</dbReference>
<keyword evidence="2 5" id="KW-0547">Nucleotide-binding</keyword>
<dbReference type="Gene3D" id="3.30.470.20">
    <property type="entry name" value="ATP-grasp fold, B domain"/>
    <property type="match status" value="1"/>
</dbReference>
<dbReference type="SUPFAM" id="SSF52440">
    <property type="entry name" value="PreATP-grasp domain"/>
    <property type="match status" value="1"/>
</dbReference>
<dbReference type="InterPro" id="IPR011764">
    <property type="entry name" value="Biotin_carboxylation_dom"/>
</dbReference>
<dbReference type="PANTHER" id="PTHR18866">
    <property type="entry name" value="CARBOXYLASE:PYRUVATE/ACETYL-COA/PROPIONYL-COA CARBOXYLASE"/>
    <property type="match status" value="1"/>
</dbReference>
<dbReference type="SUPFAM" id="SSF51246">
    <property type="entry name" value="Rudiment single hybrid motif"/>
    <property type="match status" value="1"/>
</dbReference>
<keyword evidence="4" id="KW-0092">Biotin</keyword>
<dbReference type="RefSeq" id="WP_093270506.1">
    <property type="nucleotide sequence ID" value="NZ_FNOK01000029.1"/>
</dbReference>
<organism evidence="8 9">
    <name type="scientific">Saccharopolyspora shandongensis</name>
    <dbReference type="NCBI Taxonomy" id="418495"/>
    <lineage>
        <taxon>Bacteria</taxon>
        <taxon>Bacillati</taxon>
        <taxon>Actinomycetota</taxon>
        <taxon>Actinomycetes</taxon>
        <taxon>Pseudonocardiales</taxon>
        <taxon>Pseudonocardiaceae</taxon>
        <taxon>Saccharopolyspora</taxon>
    </lineage>
</organism>
<evidence type="ECO:0000313" key="9">
    <source>
        <dbReference type="Proteomes" id="UP000199529"/>
    </source>
</evidence>
<dbReference type="EMBL" id="FNOK01000029">
    <property type="protein sequence ID" value="SDY55502.1"/>
    <property type="molecule type" value="Genomic_DNA"/>
</dbReference>
<dbReference type="SUPFAM" id="SSF56059">
    <property type="entry name" value="Glutathione synthetase ATP-binding domain-like"/>
    <property type="match status" value="1"/>
</dbReference>
<evidence type="ECO:0000256" key="5">
    <source>
        <dbReference type="PROSITE-ProRule" id="PRU00409"/>
    </source>
</evidence>
<dbReference type="GO" id="GO:0046872">
    <property type="term" value="F:metal ion binding"/>
    <property type="evidence" value="ECO:0007669"/>
    <property type="project" value="InterPro"/>
</dbReference>
<dbReference type="SMART" id="SM00878">
    <property type="entry name" value="Biotin_carb_C"/>
    <property type="match status" value="1"/>
</dbReference>
<sequence>MIDGLLVANRGEIARRIIRTARRLGVRTIAIHSEVDTGLPYVAEADEAVPLDSPRDFLSAEAILAVARKTGATAVHPGYGFLSENPDFARRCAAAGLVWVGPSPKAMELLADKAAARAHMASAGVPVLPGSSGIASAAEADAAASELGFPLMVKAVSGGGGIGMGIARDAESLERAVRTALSRGGSAFGDARILLERYVPRARHVEVQVVGMPDGSVRTFGERDCSVQRRHQKVVEECPSPAVDAALRSRLCAAAVRAAESVGYRNVGTVEFLLDPGTGEFFFLEVNTRLQVEHPITEEVHGIDLVELQLRIAAGADVPADFPAPRGHAVELRVYAEDPVRFLPRPGRITGWAEPAGVRVESGYAAGTEVSPHFDPLLAKIVVHGADRADALARARRAVAEFVVQGPKCNLPFLAEVLDAPEFAAGNYDTGVVDRIIAAR</sequence>
<evidence type="ECO:0000256" key="2">
    <source>
        <dbReference type="ARBA" id="ARBA00022741"/>
    </source>
</evidence>
<dbReference type="PROSITE" id="PS50979">
    <property type="entry name" value="BC"/>
    <property type="match status" value="1"/>
</dbReference>
<dbReference type="GO" id="GO:0005524">
    <property type="term" value="F:ATP binding"/>
    <property type="evidence" value="ECO:0007669"/>
    <property type="project" value="UniProtKB-UniRule"/>
</dbReference>
<evidence type="ECO:0000256" key="3">
    <source>
        <dbReference type="ARBA" id="ARBA00022840"/>
    </source>
</evidence>
<dbReference type="PROSITE" id="PS00867">
    <property type="entry name" value="CPSASE_2"/>
    <property type="match status" value="1"/>
</dbReference>
<dbReference type="InterPro" id="IPR050856">
    <property type="entry name" value="Biotin_carboxylase_complex"/>
</dbReference>
<evidence type="ECO:0000259" key="6">
    <source>
        <dbReference type="PROSITE" id="PS50975"/>
    </source>
</evidence>
<dbReference type="STRING" id="418495.SAMN05216215_102922"/>
<protein>
    <submittedName>
        <fullName evidence="8">Acetyl-CoA carboxylase, biotin carboxylase subunit</fullName>
    </submittedName>
</protein>
<dbReference type="InterPro" id="IPR005479">
    <property type="entry name" value="CPAse_ATP-bd"/>
</dbReference>
<dbReference type="PROSITE" id="PS50975">
    <property type="entry name" value="ATP_GRASP"/>
    <property type="match status" value="1"/>
</dbReference>
<keyword evidence="9" id="KW-1185">Reference proteome</keyword>
<dbReference type="InterPro" id="IPR016185">
    <property type="entry name" value="PreATP-grasp_dom_sf"/>
</dbReference>
<keyword evidence="3 5" id="KW-0067">ATP-binding</keyword>
<name>A0A1H3KTK7_9PSEU</name>
<evidence type="ECO:0000259" key="7">
    <source>
        <dbReference type="PROSITE" id="PS50979"/>
    </source>
</evidence>
<dbReference type="Proteomes" id="UP000199529">
    <property type="component" value="Unassembled WGS sequence"/>
</dbReference>
<reference evidence="9" key="1">
    <citation type="submission" date="2016-10" db="EMBL/GenBank/DDBJ databases">
        <authorList>
            <person name="Varghese N."/>
            <person name="Submissions S."/>
        </authorList>
    </citation>
    <scope>NUCLEOTIDE SEQUENCE [LARGE SCALE GENOMIC DNA]</scope>
    <source>
        <strain evidence="9">CGMCC 4.3530</strain>
    </source>
</reference>
<evidence type="ECO:0000256" key="4">
    <source>
        <dbReference type="ARBA" id="ARBA00023267"/>
    </source>
</evidence>
<dbReference type="InterPro" id="IPR005482">
    <property type="entry name" value="Biotin_COase_C"/>
</dbReference>
<dbReference type="Pfam" id="PF00289">
    <property type="entry name" value="Biotin_carb_N"/>
    <property type="match status" value="1"/>
</dbReference>
<dbReference type="AlphaFoldDB" id="A0A1H3KTK7"/>
<dbReference type="Pfam" id="PF02785">
    <property type="entry name" value="Biotin_carb_C"/>
    <property type="match status" value="1"/>
</dbReference>
<dbReference type="Pfam" id="PF02786">
    <property type="entry name" value="CPSase_L_D2"/>
    <property type="match status" value="1"/>
</dbReference>
<proteinExistence type="predicted"/>
<accession>A0A1H3KTK7</accession>
<dbReference type="OrthoDB" id="9760256at2"/>